<evidence type="ECO:0000256" key="2">
    <source>
        <dbReference type="PROSITE-ProRule" id="PRU00169"/>
    </source>
</evidence>
<dbReference type="Gene3D" id="3.40.50.2300">
    <property type="match status" value="1"/>
</dbReference>
<dbReference type="InterPro" id="IPR001789">
    <property type="entry name" value="Sig_transdc_resp-reg_receiver"/>
</dbReference>
<dbReference type="SMART" id="SM00862">
    <property type="entry name" value="Trans_reg_C"/>
    <property type="match status" value="1"/>
</dbReference>
<dbReference type="SMART" id="SM00448">
    <property type="entry name" value="REC"/>
    <property type="match status" value="1"/>
</dbReference>
<feature type="DNA-binding region" description="OmpR/PhoB-type" evidence="3">
    <location>
        <begin position="142"/>
        <end position="245"/>
    </location>
</feature>
<dbReference type="NCBIfam" id="NF041734">
    <property type="entry name" value="resp_reg_RppA"/>
    <property type="match status" value="1"/>
</dbReference>
<dbReference type="EMBL" id="JACJTU010000046">
    <property type="protein sequence ID" value="MBD2738261.1"/>
    <property type="molecule type" value="Genomic_DNA"/>
</dbReference>
<comment type="caution">
    <text evidence="6">The sequence shown here is derived from an EMBL/GenBank/DDBJ whole genome shotgun (WGS) entry which is preliminary data.</text>
</comment>
<feature type="modified residue" description="4-aspartylphosphate" evidence="2">
    <location>
        <position position="69"/>
    </location>
</feature>
<name>A0ABR8KFD0_9NOSO</name>
<evidence type="ECO:0000256" key="3">
    <source>
        <dbReference type="PROSITE-ProRule" id="PRU01091"/>
    </source>
</evidence>
<dbReference type="PANTHER" id="PTHR48111">
    <property type="entry name" value="REGULATOR OF RPOS"/>
    <property type="match status" value="1"/>
</dbReference>
<dbReference type="CDD" id="cd00383">
    <property type="entry name" value="trans_reg_C"/>
    <property type="match status" value="1"/>
</dbReference>
<dbReference type="PROSITE" id="PS51755">
    <property type="entry name" value="OMPR_PHOB"/>
    <property type="match status" value="1"/>
</dbReference>
<gene>
    <name evidence="6" type="ORF">H6H03_31020</name>
</gene>
<organism evidence="6 7">
    <name type="scientific">Nostoc paludosum FACHB-159</name>
    <dbReference type="NCBI Taxonomy" id="2692908"/>
    <lineage>
        <taxon>Bacteria</taxon>
        <taxon>Bacillati</taxon>
        <taxon>Cyanobacteriota</taxon>
        <taxon>Cyanophyceae</taxon>
        <taxon>Nostocales</taxon>
        <taxon>Nostocaceae</taxon>
        <taxon>Nostoc</taxon>
    </lineage>
</organism>
<sequence>MLKSQIYNEILNIYFDMRVLLVEDEPDLGAAMKRTLNQQKYLVDWVMDGNDAWTYLENSSAQYTVAILDWMLPGISGLELCKRLRYKGNPLPILMLTARDRMEDKVAGLDAGADDYLVKPFGMVELLARLRALQRRSPHLQPQQLTVGNLTLDYGNSTVVRQNTTGEQQSIPLTNKEFQLLEYFMNHPNQIVTTEQIRNQIWEVNAESSSNVVAAQIRLLRRKLTSNDCPNPIETLHGMGYRLNFSDESK</sequence>
<dbReference type="InterPro" id="IPR011006">
    <property type="entry name" value="CheY-like_superfamily"/>
</dbReference>
<dbReference type="Pfam" id="PF00072">
    <property type="entry name" value="Response_reg"/>
    <property type="match status" value="1"/>
</dbReference>
<reference evidence="6 7" key="1">
    <citation type="journal article" date="2020" name="ISME J.">
        <title>Comparative genomics reveals insights into cyanobacterial evolution and habitat adaptation.</title>
        <authorList>
            <person name="Chen M.Y."/>
            <person name="Teng W.K."/>
            <person name="Zhao L."/>
            <person name="Hu C.X."/>
            <person name="Zhou Y.K."/>
            <person name="Han B.P."/>
            <person name="Song L.R."/>
            <person name="Shu W.S."/>
        </authorList>
    </citation>
    <scope>NUCLEOTIDE SEQUENCE [LARGE SCALE GENOMIC DNA]</scope>
    <source>
        <strain evidence="6 7">FACHB-159</strain>
    </source>
</reference>
<dbReference type="CDD" id="cd17624">
    <property type="entry name" value="REC_OmpR_PmrA-like"/>
    <property type="match status" value="1"/>
</dbReference>
<dbReference type="SUPFAM" id="SSF52172">
    <property type="entry name" value="CheY-like"/>
    <property type="match status" value="1"/>
</dbReference>
<dbReference type="InterPro" id="IPR036388">
    <property type="entry name" value="WH-like_DNA-bd_sf"/>
</dbReference>
<feature type="domain" description="OmpR/PhoB-type" evidence="5">
    <location>
        <begin position="142"/>
        <end position="245"/>
    </location>
</feature>
<evidence type="ECO:0000313" key="6">
    <source>
        <dbReference type="EMBL" id="MBD2738261.1"/>
    </source>
</evidence>
<evidence type="ECO:0000256" key="1">
    <source>
        <dbReference type="ARBA" id="ARBA00023125"/>
    </source>
</evidence>
<proteinExistence type="predicted"/>
<dbReference type="Gene3D" id="6.10.250.690">
    <property type="match status" value="1"/>
</dbReference>
<evidence type="ECO:0000259" key="5">
    <source>
        <dbReference type="PROSITE" id="PS51755"/>
    </source>
</evidence>
<dbReference type="InterPro" id="IPR039420">
    <property type="entry name" value="WalR-like"/>
</dbReference>
<dbReference type="PROSITE" id="PS50110">
    <property type="entry name" value="RESPONSE_REGULATORY"/>
    <property type="match status" value="1"/>
</dbReference>
<dbReference type="Pfam" id="PF00486">
    <property type="entry name" value="Trans_reg_C"/>
    <property type="match status" value="1"/>
</dbReference>
<keyword evidence="2" id="KW-0597">Phosphoprotein</keyword>
<keyword evidence="7" id="KW-1185">Reference proteome</keyword>
<dbReference type="InterPro" id="IPR001867">
    <property type="entry name" value="OmpR/PhoB-type_DNA-bd"/>
</dbReference>
<dbReference type="InterPro" id="IPR016032">
    <property type="entry name" value="Sig_transdc_resp-reg_C-effctor"/>
</dbReference>
<accession>A0ABR8KFD0</accession>
<dbReference type="Gene3D" id="1.10.10.10">
    <property type="entry name" value="Winged helix-like DNA-binding domain superfamily/Winged helix DNA-binding domain"/>
    <property type="match status" value="1"/>
</dbReference>
<dbReference type="SUPFAM" id="SSF46894">
    <property type="entry name" value="C-terminal effector domain of the bipartite response regulators"/>
    <property type="match status" value="1"/>
</dbReference>
<dbReference type="InterPro" id="IPR049767">
    <property type="entry name" value="RppA"/>
</dbReference>
<evidence type="ECO:0000313" key="7">
    <source>
        <dbReference type="Proteomes" id="UP000637383"/>
    </source>
</evidence>
<evidence type="ECO:0000259" key="4">
    <source>
        <dbReference type="PROSITE" id="PS50110"/>
    </source>
</evidence>
<keyword evidence="1 3" id="KW-0238">DNA-binding</keyword>
<feature type="domain" description="Response regulatory" evidence="4">
    <location>
        <begin position="18"/>
        <end position="134"/>
    </location>
</feature>
<dbReference type="Proteomes" id="UP000637383">
    <property type="component" value="Unassembled WGS sequence"/>
</dbReference>
<protein>
    <submittedName>
        <fullName evidence="6">Response regulator transcription factor</fullName>
    </submittedName>
</protein>
<dbReference type="PANTHER" id="PTHR48111:SF5">
    <property type="entry name" value="RESPONSE REGULATOR RPPA"/>
    <property type="match status" value="1"/>
</dbReference>
<dbReference type="RefSeq" id="WP_190958811.1">
    <property type="nucleotide sequence ID" value="NZ_JACJTU010000046.1"/>
</dbReference>